<dbReference type="AlphaFoldDB" id="A0A9P1NMU8"/>
<evidence type="ECO:0000313" key="2">
    <source>
        <dbReference type="EMBL" id="CCC99124.1"/>
    </source>
</evidence>
<accession>A0A9P1NMU8</accession>
<evidence type="ECO:0000313" key="3">
    <source>
        <dbReference type="Proteomes" id="UP000007319"/>
    </source>
</evidence>
<dbReference type="EMBL" id="HE577327">
    <property type="protein sequence ID" value="CCC99124.1"/>
    <property type="molecule type" value="Genomic_DNA"/>
</dbReference>
<proteinExistence type="predicted"/>
<evidence type="ECO:0000256" key="1">
    <source>
        <dbReference type="SAM" id="MobiDB-lite"/>
    </source>
</evidence>
<dbReference type="Proteomes" id="UP000007319">
    <property type="component" value="Chromosome"/>
</dbReference>
<keyword evidence="3" id="KW-1185">Reference proteome</keyword>
<name>A0A9P1NMU8_9PROT</name>
<gene>
    <name evidence="2" type="ORF">AZOBR_180194</name>
</gene>
<sequence>MQDQFLIVDDQGQRAGTVQGRHGAFRPIGIPGSVQGNLHRKACAPPRTRPHADRQAEQMRQPLHHRQPKAEAAAAVAFGVAELDELLENLIELVGGDADARVRHLDAQHHAAPPAAQKHPARRRVAHRVVEQVAQQPFQQDGVAADLRLERAHPQLQPLGGRARAIVGFQPLHHLGHREGRHVGRHDPGVEPGHVQQRVEQAAHRLDRPVHRLDQGQLRMVGQPLRQDRTEQGQRLGGLAQVVAGGGQEPHFGLAGARHLVPRGAQGLLLYTQPCLHAHAAAGVRRGHDDARGLATGFRRQRRQRDVEPVSITRQGQFLHQPPARGGHRLGEALRRVLPAAPDERAGHGLPDQQILRASDGAQHRRVEIGNASLPIEQGDRHADRVENPPQSGGVGGTTVVPRHILLSHRLPPSDCKPADHSAPTIGQRKQSVAIQKIRARGRRFQATRLKRIDCSSL</sequence>
<dbReference type="KEGG" id="abs:AZOBR_180194"/>
<reference evidence="2 3" key="1">
    <citation type="journal article" date="2011" name="PLoS Genet.">
        <title>Azospirillum genomes reveal transition of bacteria from aquatic to terrestrial environments.</title>
        <authorList>
            <person name="Wisniewski-Dye F."/>
            <person name="Borziak K."/>
            <person name="Khalsa-Moyers G."/>
            <person name="Alexandre G."/>
            <person name="Sukharnikov L.O."/>
            <person name="Wuichet K."/>
            <person name="Hurst G.B."/>
            <person name="McDonald W.H."/>
            <person name="Robertson J.S."/>
            <person name="Barbe V."/>
            <person name="Calteau A."/>
            <person name="Rouy Z."/>
            <person name="Mangenot S."/>
            <person name="Prigent-Combaret C."/>
            <person name="Normand P."/>
            <person name="Boyer M."/>
            <person name="Siguier P."/>
            <person name="Dessaux Y."/>
            <person name="Elmerich C."/>
            <person name="Condemine G."/>
            <person name="Krishnen G."/>
            <person name="Kennedy I."/>
            <person name="Paterson A.H."/>
            <person name="Gonzalez V."/>
            <person name="Mavingui P."/>
            <person name="Zhulin I.B."/>
        </authorList>
    </citation>
    <scope>NUCLEOTIDE SEQUENCE [LARGE SCALE GENOMIC DNA]</scope>
    <source>
        <strain evidence="2 3">Sp245</strain>
    </source>
</reference>
<organism evidence="2 3">
    <name type="scientific">Azospirillum baldaniorum</name>
    <dbReference type="NCBI Taxonomy" id="1064539"/>
    <lineage>
        <taxon>Bacteria</taxon>
        <taxon>Pseudomonadati</taxon>
        <taxon>Pseudomonadota</taxon>
        <taxon>Alphaproteobacteria</taxon>
        <taxon>Rhodospirillales</taxon>
        <taxon>Azospirillaceae</taxon>
        <taxon>Azospirillum</taxon>
    </lineage>
</organism>
<protein>
    <submittedName>
        <fullName evidence="2">Uncharacterized protein</fullName>
    </submittedName>
</protein>
<feature type="region of interest" description="Disordered" evidence="1">
    <location>
        <begin position="44"/>
        <end position="67"/>
    </location>
</feature>